<dbReference type="RefSeq" id="WP_183971529.1">
    <property type="nucleotide sequence ID" value="NZ_JACIBY010000001.1"/>
</dbReference>
<evidence type="ECO:0000313" key="2">
    <source>
        <dbReference type="Proteomes" id="UP000541352"/>
    </source>
</evidence>
<comment type="caution">
    <text evidence="1">The sequence shown here is derived from an EMBL/GenBank/DDBJ whole genome shotgun (WGS) entry which is preliminary data.</text>
</comment>
<protein>
    <submittedName>
        <fullName evidence="1">Uncharacterized protein</fullName>
    </submittedName>
</protein>
<sequence>MVLTFGINSCTSPCDDCETTVKGSDFFPLEVGRFVEYDVNEEEVALGRPAVVRTFQWKEQVAESYLDPAGEKVYRIARFRRTLEGQPWTPDSTFTVRLKIDYAVRNESGRDYVKMVFPPSEKRSWNGNSYNNLGEDEYVLKDVNKALKIAGTAFDRTVTVVQQNDSTLVNQDKRIETYAAGVGLVYRERINVQFCSSTPSCIGKAQIDFGTRQFVRFKRTGME</sequence>
<organism evidence="1 2">
    <name type="scientific">Runella defluvii</name>
    <dbReference type="NCBI Taxonomy" id="370973"/>
    <lineage>
        <taxon>Bacteria</taxon>
        <taxon>Pseudomonadati</taxon>
        <taxon>Bacteroidota</taxon>
        <taxon>Cytophagia</taxon>
        <taxon>Cytophagales</taxon>
        <taxon>Spirosomataceae</taxon>
        <taxon>Runella</taxon>
    </lineage>
</organism>
<gene>
    <name evidence="1" type="ORF">FHS57_000741</name>
</gene>
<accession>A0A7W6ENQ7</accession>
<proteinExistence type="predicted"/>
<reference evidence="1 2" key="1">
    <citation type="submission" date="2020-08" db="EMBL/GenBank/DDBJ databases">
        <title>Genomic Encyclopedia of Type Strains, Phase IV (KMG-IV): sequencing the most valuable type-strain genomes for metagenomic binning, comparative biology and taxonomic classification.</title>
        <authorList>
            <person name="Goeker M."/>
        </authorList>
    </citation>
    <scope>NUCLEOTIDE SEQUENCE [LARGE SCALE GENOMIC DNA]</scope>
    <source>
        <strain evidence="1 2">DSM 17976</strain>
    </source>
</reference>
<dbReference type="Proteomes" id="UP000541352">
    <property type="component" value="Unassembled WGS sequence"/>
</dbReference>
<evidence type="ECO:0000313" key="1">
    <source>
        <dbReference type="EMBL" id="MBB3836759.1"/>
    </source>
</evidence>
<dbReference type="EMBL" id="JACIBY010000001">
    <property type="protein sequence ID" value="MBB3836759.1"/>
    <property type="molecule type" value="Genomic_DNA"/>
</dbReference>
<name>A0A7W6ENQ7_9BACT</name>
<dbReference type="AlphaFoldDB" id="A0A7W6ENQ7"/>
<keyword evidence="2" id="KW-1185">Reference proteome</keyword>